<keyword evidence="2" id="KW-1185">Reference proteome</keyword>
<name>A0AAV9J7B2_9PEZI</name>
<evidence type="ECO:0000313" key="2">
    <source>
        <dbReference type="Proteomes" id="UP001324427"/>
    </source>
</evidence>
<comment type="caution">
    <text evidence="1">The sequence shown here is derived from an EMBL/GenBank/DDBJ whole genome shotgun (WGS) entry which is preliminary data.</text>
</comment>
<sequence>MAPMFASADIAALVAAFPPPSPTKGQPSLVRTLSGNNLKDSRKVLAGFRTLLETAPSRIRLTDLPSRLEVATTEWLFDCYDGPLYHGADGDIRTQLHNAVLSMTSFASDVDISGQSLDDLIASDRHQDDLQELVDQSAGGKRYLYSRSYAARIVDRVQSTVADKQSEGIDLTQMYPEVPNALLKALADSAVDGLPAEEGRFEVMNGRVVFVPIGYATRLEGKQRVTRDRQIQELVDRLRDKGYCPVSAETEDGAEVVQAVQRLIAEQGGEAVAEIVATDSRAVLLVQPKQLDQAVETVRLTTPQETARIWHERDSSRSILALQDAVIRSLVRHLTSEIALMLLRSTHREEVESIIADSLAKLEAEDQDHFSQAVRERLVAPVGLYANGIATVAELTLKQHQEEYLGDHFRREVIPAFVLSLREARLLIDKNRRRDIEKMQAACAEAKTLADIQTSVMRLAKRQKLDVPDAELMAEVKRLTLQQKVKAMKKMTRGSDLLQNLTWVLLAQRSDGLFMSSGKDTTRMIKLYQAVGDTEVGRKLEGWRDMLKAGKEQRGDLQEMREEAVRAVEEVCGADGERADG</sequence>
<proteinExistence type="predicted"/>
<protein>
    <submittedName>
        <fullName evidence="1">Uncharacterized protein</fullName>
    </submittedName>
</protein>
<reference evidence="1 2" key="1">
    <citation type="submission" date="2021-11" db="EMBL/GenBank/DDBJ databases">
        <title>Black yeast isolated from Biological Soil Crust.</title>
        <authorList>
            <person name="Kurbessoian T."/>
        </authorList>
    </citation>
    <scope>NUCLEOTIDE SEQUENCE [LARGE SCALE GENOMIC DNA]</scope>
    <source>
        <strain evidence="1 2">CCFEE 5522</strain>
    </source>
</reference>
<evidence type="ECO:0000313" key="1">
    <source>
        <dbReference type="EMBL" id="KAK4540621.1"/>
    </source>
</evidence>
<accession>A0AAV9J7B2</accession>
<dbReference type="AlphaFoldDB" id="A0AAV9J7B2"/>
<gene>
    <name evidence="1" type="ORF">LTR36_009051</name>
</gene>
<organism evidence="1 2">
    <name type="scientific">Oleoguttula mirabilis</name>
    <dbReference type="NCBI Taxonomy" id="1507867"/>
    <lineage>
        <taxon>Eukaryota</taxon>
        <taxon>Fungi</taxon>
        <taxon>Dikarya</taxon>
        <taxon>Ascomycota</taxon>
        <taxon>Pezizomycotina</taxon>
        <taxon>Dothideomycetes</taxon>
        <taxon>Dothideomycetidae</taxon>
        <taxon>Mycosphaerellales</taxon>
        <taxon>Teratosphaeriaceae</taxon>
        <taxon>Oleoguttula</taxon>
    </lineage>
</organism>
<dbReference type="Proteomes" id="UP001324427">
    <property type="component" value="Unassembled WGS sequence"/>
</dbReference>
<dbReference type="EMBL" id="JAVFHQ010000064">
    <property type="protein sequence ID" value="KAK4540621.1"/>
    <property type="molecule type" value="Genomic_DNA"/>
</dbReference>